<dbReference type="AlphaFoldDB" id="A0A8H3XIJ8"/>
<comment type="caution">
    <text evidence="1">The sequence shown here is derived from an EMBL/GenBank/DDBJ whole genome shotgun (WGS) entry which is preliminary data.</text>
</comment>
<evidence type="ECO:0000313" key="2">
    <source>
        <dbReference type="Proteomes" id="UP000439903"/>
    </source>
</evidence>
<dbReference type="OrthoDB" id="10501348at2759"/>
<organism evidence="1 2">
    <name type="scientific">Gigaspora margarita</name>
    <dbReference type="NCBI Taxonomy" id="4874"/>
    <lineage>
        <taxon>Eukaryota</taxon>
        <taxon>Fungi</taxon>
        <taxon>Fungi incertae sedis</taxon>
        <taxon>Mucoromycota</taxon>
        <taxon>Glomeromycotina</taxon>
        <taxon>Glomeromycetes</taxon>
        <taxon>Diversisporales</taxon>
        <taxon>Gigasporaceae</taxon>
        <taxon>Gigaspora</taxon>
    </lineage>
</organism>
<accession>A0A8H3XIJ8</accession>
<sequence length="76" mass="9081">MESEKLLKDTGTHFTMATRMFKFKHNKPRSDISFDYEFDTIDDDDVMLQVQLKKALMIIVNILKKNSDTNKKYMMR</sequence>
<proteinExistence type="predicted"/>
<protein>
    <submittedName>
        <fullName evidence="1">Uncharacterized protein</fullName>
    </submittedName>
</protein>
<evidence type="ECO:0000313" key="1">
    <source>
        <dbReference type="EMBL" id="KAF0461399.1"/>
    </source>
</evidence>
<gene>
    <name evidence="1" type="ORF">F8M41_000431</name>
</gene>
<name>A0A8H3XIJ8_GIGMA</name>
<keyword evidence="2" id="KW-1185">Reference proteome</keyword>
<dbReference type="Proteomes" id="UP000439903">
    <property type="component" value="Unassembled WGS sequence"/>
</dbReference>
<dbReference type="EMBL" id="WTPW01001027">
    <property type="protein sequence ID" value="KAF0461399.1"/>
    <property type="molecule type" value="Genomic_DNA"/>
</dbReference>
<reference evidence="1 2" key="1">
    <citation type="journal article" date="2019" name="Environ. Microbiol.">
        <title>At the nexus of three kingdoms: the genome of the mycorrhizal fungus Gigaspora margarita provides insights into plant, endobacterial and fungal interactions.</title>
        <authorList>
            <person name="Venice F."/>
            <person name="Ghignone S."/>
            <person name="Salvioli di Fossalunga A."/>
            <person name="Amselem J."/>
            <person name="Novero M."/>
            <person name="Xianan X."/>
            <person name="Sedzielewska Toro K."/>
            <person name="Morin E."/>
            <person name="Lipzen A."/>
            <person name="Grigoriev I.V."/>
            <person name="Henrissat B."/>
            <person name="Martin F.M."/>
            <person name="Bonfante P."/>
        </authorList>
    </citation>
    <scope>NUCLEOTIDE SEQUENCE [LARGE SCALE GENOMIC DNA]</scope>
    <source>
        <strain evidence="1 2">BEG34</strain>
    </source>
</reference>